<dbReference type="Pfam" id="PF00436">
    <property type="entry name" value="SSB"/>
    <property type="match status" value="1"/>
</dbReference>
<dbReference type="GO" id="GO:0003697">
    <property type="term" value="F:single-stranded DNA binding"/>
    <property type="evidence" value="ECO:0007669"/>
    <property type="project" value="InterPro"/>
</dbReference>
<dbReference type="EMBL" id="CADCSY010000079">
    <property type="protein sequence ID" value="CAA9241741.1"/>
    <property type="molecule type" value="Genomic_DNA"/>
</dbReference>
<dbReference type="InterPro" id="IPR000424">
    <property type="entry name" value="Primosome_PriB/ssb"/>
</dbReference>
<reference evidence="3" key="1">
    <citation type="submission" date="2020-02" db="EMBL/GenBank/DDBJ databases">
        <authorList>
            <person name="Meier V. D."/>
        </authorList>
    </citation>
    <scope>NUCLEOTIDE SEQUENCE</scope>
    <source>
        <strain evidence="3">AVDCRST_MAG20</strain>
    </source>
</reference>
<evidence type="ECO:0000256" key="1">
    <source>
        <dbReference type="ARBA" id="ARBA00023125"/>
    </source>
</evidence>
<accession>A0A6J4I6I3</accession>
<name>A0A6J4I6I3_9ACTN</name>
<dbReference type="AlphaFoldDB" id="A0A6J4I6I3"/>
<dbReference type="PROSITE" id="PS50935">
    <property type="entry name" value="SSB"/>
    <property type="match status" value="1"/>
</dbReference>
<protein>
    <recommendedName>
        <fullName evidence="4">Single-stranded DNA-binding protein</fullName>
    </recommendedName>
</protein>
<dbReference type="SUPFAM" id="SSF50249">
    <property type="entry name" value="Nucleic acid-binding proteins"/>
    <property type="match status" value="1"/>
</dbReference>
<evidence type="ECO:0000313" key="3">
    <source>
        <dbReference type="EMBL" id="CAA9241741.1"/>
    </source>
</evidence>
<dbReference type="InterPro" id="IPR012340">
    <property type="entry name" value="NA-bd_OB-fold"/>
</dbReference>
<sequence length="135" mass="14349">MNVTVVTGHLTRPPDHRTLPSGEEVVSYDLSVVSPEDRAETVPVAWPAPPPSATQIQVGEALLVVGRVRRRFYRAGGSTQSRTEVVASAVVPLRRRAAVRRLLAEASVALEELASAPPVAPARRKGRAGQVADAS</sequence>
<evidence type="ECO:0000256" key="2">
    <source>
        <dbReference type="PROSITE-ProRule" id="PRU00252"/>
    </source>
</evidence>
<evidence type="ECO:0008006" key="4">
    <source>
        <dbReference type="Google" id="ProtNLM"/>
    </source>
</evidence>
<organism evidence="3">
    <name type="scientific">uncultured Acidimicrobiales bacterium</name>
    <dbReference type="NCBI Taxonomy" id="310071"/>
    <lineage>
        <taxon>Bacteria</taxon>
        <taxon>Bacillati</taxon>
        <taxon>Actinomycetota</taxon>
        <taxon>Acidimicrobiia</taxon>
        <taxon>Acidimicrobiales</taxon>
        <taxon>environmental samples</taxon>
    </lineage>
</organism>
<proteinExistence type="predicted"/>
<keyword evidence="1 2" id="KW-0238">DNA-binding</keyword>
<gene>
    <name evidence="3" type="ORF">AVDCRST_MAG20-1759</name>
</gene>
<dbReference type="Gene3D" id="2.40.50.140">
    <property type="entry name" value="Nucleic acid-binding proteins"/>
    <property type="match status" value="1"/>
</dbReference>